<evidence type="ECO:0000313" key="4">
    <source>
        <dbReference type="Proteomes" id="UP000836841"/>
    </source>
</evidence>
<accession>A0AAU9S366</accession>
<dbReference type="SUPFAM" id="SSF48403">
    <property type="entry name" value="Ankyrin repeat"/>
    <property type="match status" value="1"/>
</dbReference>
<sequence length="619" mass="69928">MASSSTSVERTEERVANEGPPEDEFLKYLPLYRAASRGDWDTANIIFQQDEGAITAVINNFKQTALHVATDMGRNIHFLEELVKLMPKQALLLQDGSGYTALTLAAIAGDIKAADILVNQNPDLVYVRDNSKTLPVTRAARHNKRQMVSYLLNLVSNNIKSYPNPFGQESDLVLLIDVIISKYFDIAEELVEKYPHLAILNLEEYLTPLEVIARIPSAFRRGCNLKYWEAPPIKQIKDKKQMHNHAFQLVMLICKRIETLNNLNDQETHYAAAVATAARVDNPEVIEEIVEIFPNAIWVHDSQDHDHMFHFAVENRSENVFNLAYQVDGNKLRVMNMIDNHGNTILHLAGRLAKPQKLNLISGAALQMQRELQWFKEVERWVRQDYKERTNKGGKTPQMIFTEEHKNLVIDGEKWMRDTANSCAIVASLIVTIVFAAAITVPGGNNQNDGQPVLFKRNAFKIFAISDAISLFSSATSLLINGFSLRSSKKIIYWSCYSVPFHNIHDYCFLLHSLYCVWTRRELVLIGVAILASLPITSFVFQQFPLLVDLISSTYGPGIFGKRMIVPSVEEQHHLSNTTICLQSGCVSSFLDVEFWCVLPKWLSGSFLCGASTLFSYGE</sequence>
<keyword evidence="1" id="KW-1133">Transmembrane helix</keyword>
<dbReference type="PANTHER" id="PTHR24177:SF435">
    <property type="entry name" value="ANKYRIN REPEAT-CONTAINING PROTEIN NPR4-LIKE"/>
    <property type="match status" value="1"/>
</dbReference>
<protein>
    <recommendedName>
        <fullName evidence="2">PGG domain-containing protein</fullName>
    </recommendedName>
</protein>
<dbReference type="PANTHER" id="PTHR24177">
    <property type="entry name" value="CASKIN"/>
    <property type="match status" value="1"/>
</dbReference>
<dbReference type="Pfam" id="PF12796">
    <property type="entry name" value="Ank_2"/>
    <property type="match status" value="1"/>
</dbReference>
<dbReference type="InterPro" id="IPR002110">
    <property type="entry name" value="Ankyrin_rpt"/>
</dbReference>
<feature type="transmembrane region" description="Helical" evidence="1">
    <location>
        <begin position="423"/>
        <end position="442"/>
    </location>
</feature>
<proteinExistence type="predicted"/>
<feature type="domain" description="PGG" evidence="2">
    <location>
        <begin position="413"/>
        <end position="482"/>
    </location>
</feature>
<dbReference type="Gene3D" id="1.25.40.20">
    <property type="entry name" value="Ankyrin repeat-containing domain"/>
    <property type="match status" value="1"/>
</dbReference>
<evidence type="ECO:0000256" key="1">
    <source>
        <dbReference type="SAM" id="Phobius"/>
    </source>
</evidence>
<keyword evidence="1" id="KW-0472">Membrane</keyword>
<dbReference type="SMART" id="SM00248">
    <property type="entry name" value="ANK"/>
    <property type="match status" value="5"/>
</dbReference>
<keyword evidence="1" id="KW-0812">Transmembrane</keyword>
<dbReference type="Proteomes" id="UP000836841">
    <property type="component" value="Unassembled WGS sequence"/>
</dbReference>
<reference evidence="3 4" key="1">
    <citation type="submission" date="2022-03" db="EMBL/GenBank/DDBJ databases">
        <authorList>
            <person name="Nunn A."/>
            <person name="Chopra R."/>
            <person name="Nunn A."/>
            <person name="Contreras Garrido A."/>
        </authorList>
    </citation>
    <scope>NUCLEOTIDE SEQUENCE [LARGE SCALE GENOMIC DNA]</scope>
</reference>
<dbReference type="EMBL" id="CAJVSB020000662">
    <property type="protein sequence ID" value="CAH2057329.1"/>
    <property type="molecule type" value="Genomic_DNA"/>
</dbReference>
<dbReference type="GO" id="GO:0016020">
    <property type="term" value="C:membrane"/>
    <property type="evidence" value="ECO:0007669"/>
    <property type="project" value="TreeGrafter"/>
</dbReference>
<comment type="caution">
    <text evidence="3">The sequence shown here is derived from an EMBL/GenBank/DDBJ whole genome shotgun (WGS) entry which is preliminary data.</text>
</comment>
<dbReference type="Pfam" id="PF13962">
    <property type="entry name" value="PGG"/>
    <property type="match status" value="1"/>
</dbReference>
<dbReference type="AlphaFoldDB" id="A0AAU9S366"/>
<name>A0AAU9S366_THLAR</name>
<evidence type="ECO:0000313" key="3">
    <source>
        <dbReference type="EMBL" id="CAH2057329.1"/>
    </source>
</evidence>
<feature type="non-terminal residue" evidence="3">
    <location>
        <position position="619"/>
    </location>
</feature>
<dbReference type="InterPro" id="IPR036770">
    <property type="entry name" value="Ankyrin_rpt-contain_sf"/>
</dbReference>
<gene>
    <name evidence="3" type="ORF">TAV2_LOCUS12140</name>
</gene>
<keyword evidence="4" id="KW-1185">Reference proteome</keyword>
<feature type="transmembrane region" description="Helical" evidence="1">
    <location>
        <begin position="523"/>
        <end position="541"/>
    </location>
</feature>
<feature type="transmembrane region" description="Helical" evidence="1">
    <location>
        <begin position="462"/>
        <end position="483"/>
    </location>
</feature>
<evidence type="ECO:0000259" key="2">
    <source>
        <dbReference type="Pfam" id="PF13962"/>
    </source>
</evidence>
<organism evidence="3 4">
    <name type="scientific">Thlaspi arvense</name>
    <name type="common">Field penny-cress</name>
    <dbReference type="NCBI Taxonomy" id="13288"/>
    <lineage>
        <taxon>Eukaryota</taxon>
        <taxon>Viridiplantae</taxon>
        <taxon>Streptophyta</taxon>
        <taxon>Embryophyta</taxon>
        <taxon>Tracheophyta</taxon>
        <taxon>Spermatophyta</taxon>
        <taxon>Magnoliopsida</taxon>
        <taxon>eudicotyledons</taxon>
        <taxon>Gunneridae</taxon>
        <taxon>Pentapetalae</taxon>
        <taxon>rosids</taxon>
        <taxon>malvids</taxon>
        <taxon>Brassicales</taxon>
        <taxon>Brassicaceae</taxon>
        <taxon>Thlaspideae</taxon>
        <taxon>Thlaspi</taxon>
    </lineage>
</organism>
<dbReference type="InterPro" id="IPR026961">
    <property type="entry name" value="PGG_dom"/>
</dbReference>